<dbReference type="PANTHER" id="PTHR34220:SF9">
    <property type="entry name" value="SIGNAL TRANSDUCTION HISTIDINE KINASE INTERNAL REGION DOMAIN-CONTAINING PROTEIN"/>
    <property type="match status" value="1"/>
</dbReference>
<dbReference type="Pfam" id="PF06580">
    <property type="entry name" value="His_kinase"/>
    <property type="match status" value="1"/>
</dbReference>
<dbReference type="InterPro" id="IPR036890">
    <property type="entry name" value="HATPase_C_sf"/>
</dbReference>
<evidence type="ECO:0000313" key="5">
    <source>
        <dbReference type="Proteomes" id="UP000470302"/>
    </source>
</evidence>
<dbReference type="InterPro" id="IPR010559">
    <property type="entry name" value="Sig_transdc_His_kin_internal"/>
</dbReference>
<evidence type="ECO:0000259" key="2">
    <source>
        <dbReference type="Pfam" id="PF02518"/>
    </source>
</evidence>
<evidence type="ECO:0000256" key="1">
    <source>
        <dbReference type="SAM" id="Phobius"/>
    </source>
</evidence>
<accession>A0A845GAA5</accession>
<feature type="transmembrane region" description="Helical" evidence="1">
    <location>
        <begin position="62"/>
        <end position="85"/>
    </location>
</feature>
<dbReference type="GO" id="GO:0000155">
    <property type="term" value="F:phosphorelay sensor kinase activity"/>
    <property type="evidence" value="ECO:0007669"/>
    <property type="project" value="InterPro"/>
</dbReference>
<dbReference type="Pfam" id="PF02518">
    <property type="entry name" value="HATPase_c"/>
    <property type="match status" value="1"/>
</dbReference>
<dbReference type="GO" id="GO:0016020">
    <property type="term" value="C:membrane"/>
    <property type="evidence" value="ECO:0007669"/>
    <property type="project" value="InterPro"/>
</dbReference>
<dbReference type="InterPro" id="IPR050640">
    <property type="entry name" value="Bact_2-comp_sensor_kinase"/>
</dbReference>
<feature type="transmembrane region" description="Helical" evidence="1">
    <location>
        <begin position="106"/>
        <end position="130"/>
    </location>
</feature>
<gene>
    <name evidence="4" type="ORF">GTP91_27060</name>
</gene>
<feature type="transmembrane region" description="Helical" evidence="1">
    <location>
        <begin position="150"/>
        <end position="167"/>
    </location>
</feature>
<feature type="domain" description="Signal transduction histidine kinase internal region" evidence="3">
    <location>
        <begin position="181"/>
        <end position="260"/>
    </location>
</feature>
<evidence type="ECO:0000259" key="3">
    <source>
        <dbReference type="Pfam" id="PF06580"/>
    </source>
</evidence>
<comment type="caution">
    <text evidence="4">The sequence shown here is derived from an EMBL/GenBank/DDBJ whole genome shotgun (WGS) entry which is preliminary data.</text>
</comment>
<keyword evidence="4" id="KW-0808">Transferase</keyword>
<evidence type="ECO:0000313" key="4">
    <source>
        <dbReference type="EMBL" id="MYM90821.1"/>
    </source>
</evidence>
<dbReference type="Gene3D" id="3.30.565.10">
    <property type="entry name" value="Histidine kinase-like ATPase, C-terminal domain"/>
    <property type="match status" value="1"/>
</dbReference>
<dbReference type="Proteomes" id="UP000470302">
    <property type="component" value="Unassembled WGS sequence"/>
</dbReference>
<dbReference type="RefSeq" id="WP_161099547.1">
    <property type="nucleotide sequence ID" value="NZ_WWCW01000143.1"/>
</dbReference>
<dbReference type="AlphaFoldDB" id="A0A845GAA5"/>
<organism evidence="4 5">
    <name type="scientific">Duganella vulcania</name>
    <dbReference type="NCBI Taxonomy" id="2692166"/>
    <lineage>
        <taxon>Bacteria</taxon>
        <taxon>Pseudomonadati</taxon>
        <taxon>Pseudomonadota</taxon>
        <taxon>Betaproteobacteria</taxon>
        <taxon>Burkholderiales</taxon>
        <taxon>Oxalobacteraceae</taxon>
        <taxon>Telluria group</taxon>
        <taxon>Duganella</taxon>
    </lineage>
</organism>
<keyword evidence="1" id="KW-0812">Transmembrane</keyword>
<dbReference type="PANTHER" id="PTHR34220">
    <property type="entry name" value="SENSOR HISTIDINE KINASE YPDA"/>
    <property type="match status" value="1"/>
</dbReference>
<feature type="domain" description="Histidine kinase/HSP90-like ATPase" evidence="2">
    <location>
        <begin position="278"/>
        <end position="371"/>
    </location>
</feature>
<dbReference type="SUPFAM" id="SSF55874">
    <property type="entry name" value="ATPase domain of HSP90 chaperone/DNA topoisomerase II/histidine kinase"/>
    <property type="match status" value="1"/>
</dbReference>
<keyword evidence="1" id="KW-0472">Membrane</keyword>
<dbReference type="InterPro" id="IPR003594">
    <property type="entry name" value="HATPase_dom"/>
</dbReference>
<protein>
    <submittedName>
        <fullName evidence="4">Sensor histidine kinase</fullName>
    </submittedName>
</protein>
<reference evidence="4 5" key="1">
    <citation type="submission" date="2020-01" db="EMBL/GenBank/DDBJ databases">
        <title>Novel species isolated from a subtropical stream in China.</title>
        <authorList>
            <person name="Lu H."/>
        </authorList>
    </citation>
    <scope>NUCLEOTIDE SEQUENCE [LARGE SCALE GENOMIC DNA]</scope>
    <source>
        <strain evidence="4 5">FT82W</strain>
    </source>
</reference>
<dbReference type="EMBL" id="WWCW01000143">
    <property type="protein sequence ID" value="MYM90821.1"/>
    <property type="molecule type" value="Genomic_DNA"/>
</dbReference>
<keyword evidence="1" id="KW-1133">Transmembrane helix</keyword>
<feature type="transmembrane region" description="Helical" evidence="1">
    <location>
        <begin position="25"/>
        <end position="50"/>
    </location>
</feature>
<proteinExistence type="predicted"/>
<keyword evidence="4" id="KW-0418">Kinase</keyword>
<name>A0A845GAA5_9BURK</name>
<sequence>MNTRSPFQLAWRSFWTLKKQRQEPLWAQLAVGAALALPIGFCMMLINGLLTGRVGDPGWWRASLLFNLFICLTVAYSMLAITRAVEKLLPAATIEQLAKAADWRAALVINAIAVGGVVCGAAFSLSLYAHFSGWDAWGSFMSHSVAQTEFLAFVMVVAAANWFWWRLRVKQDTLLHQAMEAQLRLLQAQIEPHFLFNTLANVQSLLERDTPRARLMLETFTDYLRASLGQLRHTDSTLAAELAMVRDYLTLLQIRMEDRLRFEIDASEEALAATLPTLLLQPLVENAIEHGLEPKIEGGRVHVRARVVDGQLAICVDDDGLGLDAPRRQRQRAGGMALPNIRERLRTRYGAEASLTLTPQAAGVLASLSLPYRRQA</sequence>